<keyword evidence="2" id="KW-1185">Reference proteome</keyword>
<evidence type="ECO:0000313" key="2">
    <source>
        <dbReference type="Proteomes" id="UP000029981"/>
    </source>
</evidence>
<reference evidence="1 2" key="1">
    <citation type="journal article" date="2009" name="Nat. Genet.">
        <title>The genome of the cucumber, Cucumis sativus L.</title>
        <authorList>
            <person name="Huang S."/>
            <person name="Li R."/>
            <person name="Zhang Z."/>
            <person name="Li L."/>
            <person name="Gu X."/>
            <person name="Fan W."/>
            <person name="Lucas W.J."/>
            <person name="Wang X."/>
            <person name="Xie B."/>
            <person name="Ni P."/>
            <person name="Ren Y."/>
            <person name="Zhu H."/>
            <person name="Li J."/>
            <person name="Lin K."/>
            <person name="Jin W."/>
            <person name="Fei Z."/>
            <person name="Li G."/>
            <person name="Staub J."/>
            <person name="Kilian A."/>
            <person name="van der Vossen E.A."/>
            <person name="Wu Y."/>
            <person name="Guo J."/>
            <person name="He J."/>
            <person name="Jia Z."/>
            <person name="Ren Y."/>
            <person name="Tian G."/>
            <person name="Lu Y."/>
            <person name="Ruan J."/>
            <person name="Qian W."/>
            <person name="Wang M."/>
            <person name="Huang Q."/>
            <person name="Li B."/>
            <person name="Xuan Z."/>
            <person name="Cao J."/>
            <person name="Asan"/>
            <person name="Wu Z."/>
            <person name="Zhang J."/>
            <person name="Cai Q."/>
            <person name="Bai Y."/>
            <person name="Zhao B."/>
            <person name="Han Y."/>
            <person name="Li Y."/>
            <person name="Li X."/>
            <person name="Wang S."/>
            <person name="Shi Q."/>
            <person name="Liu S."/>
            <person name="Cho W.K."/>
            <person name="Kim J.Y."/>
            <person name="Xu Y."/>
            <person name="Heller-Uszynska K."/>
            <person name="Miao H."/>
            <person name="Cheng Z."/>
            <person name="Zhang S."/>
            <person name="Wu J."/>
            <person name="Yang Y."/>
            <person name="Kang H."/>
            <person name="Li M."/>
            <person name="Liang H."/>
            <person name="Ren X."/>
            <person name="Shi Z."/>
            <person name="Wen M."/>
            <person name="Jian M."/>
            <person name="Yang H."/>
            <person name="Zhang G."/>
            <person name="Yang Z."/>
            <person name="Chen R."/>
            <person name="Liu S."/>
            <person name="Li J."/>
            <person name="Ma L."/>
            <person name="Liu H."/>
            <person name="Zhou Y."/>
            <person name="Zhao J."/>
            <person name="Fang X."/>
            <person name="Li G."/>
            <person name="Fang L."/>
            <person name="Li Y."/>
            <person name="Liu D."/>
            <person name="Zheng H."/>
            <person name="Zhang Y."/>
            <person name="Qin N."/>
            <person name="Li Z."/>
            <person name="Yang G."/>
            <person name="Yang S."/>
            <person name="Bolund L."/>
            <person name="Kristiansen K."/>
            <person name="Zheng H."/>
            <person name="Li S."/>
            <person name="Zhang X."/>
            <person name="Yang H."/>
            <person name="Wang J."/>
            <person name="Sun R."/>
            <person name="Zhang B."/>
            <person name="Jiang S."/>
            <person name="Wang J."/>
            <person name="Du Y."/>
            <person name="Li S."/>
        </authorList>
    </citation>
    <scope>NUCLEOTIDE SEQUENCE [LARGE SCALE GENOMIC DNA]</scope>
    <source>
        <strain evidence="2">cv. 9930</strain>
    </source>
</reference>
<dbReference type="Gramene" id="KGN61441">
    <property type="protein sequence ID" value="KGN61441"/>
    <property type="gene ID" value="Csa_2G122540"/>
</dbReference>
<protein>
    <submittedName>
        <fullName evidence="1">Uncharacterized protein</fullName>
    </submittedName>
</protein>
<gene>
    <name evidence="1" type="ORF">Csa_2G122540</name>
</gene>
<dbReference type="Proteomes" id="UP000029981">
    <property type="component" value="Chromosome 2"/>
</dbReference>
<accession>A0A0A0LN98</accession>
<reference evidence="1 2" key="4">
    <citation type="journal article" date="2011" name="BMC Genomics">
        <title>RNA-Seq improves annotation of protein-coding genes in the cucumber genome.</title>
        <authorList>
            <person name="Li Z."/>
            <person name="Zhang Z."/>
            <person name="Yan P."/>
            <person name="Huang S."/>
            <person name="Fei Z."/>
            <person name="Lin K."/>
        </authorList>
    </citation>
    <scope>NUCLEOTIDE SEQUENCE [LARGE SCALE GENOMIC DNA]</scope>
    <source>
        <strain evidence="2">cv. 9930</strain>
    </source>
</reference>
<proteinExistence type="predicted"/>
<dbReference type="EMBL" id="CM002923">
    <property type="protein sequence ID" value="KGN61441.1"/>
    <property type="molecule type" value="Genomic_DNA"/>
</dbReference>
<name>A0A0A0LN98_CUCSA</name>
<organism evidence="1 2">
    <name type="scientific">Cucumis sativus</name>
    <name type="common">Cucumber</name>
    <dbReference type="NCBI Taxonomy" id="3659"/>
    <lineage>
        <taxon>Eukaryota</taxon>
        <taxon>Viridiplantae</taxon>
        <taxon>Streptophyta</taxon>
        <taxon>Embryophyta</taxon>
        <taxon>Tracheophyta</taxon>
        <taxon>Spermatophyta</taxon>
        <taxon>Magnoliopsida</taxon>
        <taxon>eudicotyledons</taxon>
        <taxon>Gunneridae</taxon>
        <taxon>Pentapetalae</taxon>
        <taxon>rosids</taxon>
        <taxon>fabids</taxon>
        <taxon>Cucurbitales</taxon>
        <taxon>Cucurbitaceae</taxon>
        <taxon>Benincaseae</taxon>
        <taxon>Cucumis</taxon>
    </lineage>
</organism>
<reference evidence="1 2" key="3">
    <citation type="journal article" date="2010" name="BMC Genomics">
        <title>Transcriptome sequencing and comparative analysis of cucumber flowers with different sex types.</title>
        <authorList>
            <person name="Guo S."/>
            <person name="Zheng Y."/>
            <person name="Joung J.G."/>
            <person name="Liu S."/>
            <person name="Zhang Z."/>
            <person name="Crasta O.R."/>
            <person name="Sobral B.W."/>
            <person name="Xu Y."/>
            <person name="Huang S."/>
            <person name="Fei Z."/>
        </authorList>
    </citation>
    <scope>NUCLEOTIDE SEQUENCE [LARGE SCALE GENOMIC DNA]</scope>
    <source>
        <strain evidence="2">cv. 9930</strain>
    </source>
</reference>
<reference evidence="1 2" key="2">
    <citation type="journal article" date="2009" name="PLoS ONE">
        <title>An integrated genetic and cytogenetic map of the cucumber genome.</title>
        <authorList>
            <person name="Ren Y."/>
            <person name="Zhang Z."/>
            <person name="Liu J."/>
            <person name="Staub J.E."/>
            <person name="Han Y."/>
            <person name="Cheng Z."/>
            <person name="Li X."/>
            <person name="Lu J."/>
            <person name="Miao H."/>
            <person name="Kang H."/>
            <person name="Xie B."/>
            <person name="Gu X."/>
            <person name="Wang X."/>
            <person name="Du Y."/>
            <person name="Jin W."/>
            <person name="Huang S."/>
        </authorList>
    </citation>
    <scope>NUCLEOTIDE SEQUENCE [LARGE SCALE GENOMIC DNA]</scope>
    <source>
        <strain evidence="2">cv. 9930</strain>
    </source>
</reference>
<evidence type="ECO:0000313" key="1">
    <source>
        <dbReference type="EMBL" id="KGN61441.1"/>
    </source>
</evidence>
<dbReference type="AlphaFoldDB" id="A0A0A0LN98"/>
<sequence>MGLKRNIPQRLASPIGRIDVNPTKVRVSFVLKCNQEEKRKRKGSLSGLECKGLKLTKALTLKFEKGKNCVILLGDPSQTKKEISLERLSKQWQTHHKGFLVEMRALMPSALTN</sequence>